<dbReference type="SUPFAM" id="SSF81321">
    <property type="entry name" value="Family A G protein-coupled receptor-like"/>
    <property type="match status" value="1"/>
</dbReference>
<evidence type="ECO:0000256" key="4">
    <source>
        <dbReference type="ARBA" id="ARBA00022989"/>
    </source>
</evidence>
<dbReference type="OMA" id="TISVXGA"/>
<feature type="transmembrane region" description="Helical" evidence="10">
    <location>
        <begin position="244"/>
        <end position="266"/>
    </location>
</feature>
<dbReference type="InterPro" id="IPR001671">
    <property type="entry name" value="Melcrt_ACTH_rcpt"/>
</dbReference>
<dbReference type="FunFam" id="1.20.1070.10:FF:000496">
    <property type="entry name" value="Predicted protein"/>
    <property type="match status" value="1"/>
</dbReference>
<feature type="transmembrane region" description="Helical" evidence="10">
    <location>
        <begin position="215"/>
        <end position="238"/>
    </location>
</feature>
<dbReference type="KEGG" id="nve:5506603"/>
<dbReference type="GO" id="GO:0007187">
    <property type="term" value="P:G protein-coupled receptor signaling pathway, coupled to cyclic nucleotide second messenger"/>
    <property type="evidence" value="ECO:0000318"/>
    <property type="project" value="GO_Central"/>
</dbReference>
<dbReference type="Gene3D" id="1.20.1070.10">
    <property type="entry name" value="Rhodopsin 7-helix transmembrane proteins"/>
    <property type="match status" value="1"/>
</dbReference>
<evidence type="ECO:0000256" key="8">
    <source>
        <dbReference type="ARBA" id="ARBA00023224"/>
    </source>
</evidence>
<evidence type="ECO:0000256" key="2">
    <source>
        <dbReference type="ARBA" id="ARBA00022475"/>
    </source>
</evidence>
<protein>
    <recommendedName>
        <fullName evidence="11">G-protein coupled receptors family 1 profile domain-containing protein</fullName>
    </recommendedName>
</protein>
<feature type="transmembrane region" description="Helical" evidence="10">
    <location>
        <begin position="84"/>
        <end position="107"/>
    </location>
</feature>
<dbReference type="GO" id="GO:0030594">
    <property type="term" value="F:neurotransmitter receptor activity"/>
    <property type="evidence" value="ECO:0000318"/>
    <property type="project" value="GO_Central"/>
</dbReference>
<reference evidence="12 13" key="1">
    <citation type="journal article" date="2007" name="Science">
        <title>Sea anemone genome reveals ancestral eumetazoan gene repertoire and genomic organization.</title>
        <authorList>
            <person name="Putnam N.H."/>
            <person name="Srivastava M."/>
            <person name="Hellsten U."/>
            <person name="Dirks B."/>
            <person name="Chapman J."/>
            <person name="Salamov A."/>
            <person name="Terry A."/>
            <person name="Shapiro H."/>
            <person name="Lindquist E."/>
            <person name="Kapitonov V.V."/>
            <person name="Jurka J."/>
            <person name="Genikhovich G."/>
            <person name="Grigoriev I.V."/>
            <person name="Lucas S.M."/>
            <person name="Steele R.E."/>
            <person name="Finnerty J.R."/>
            <person name="Technau U."/>
            <person name="Martindale M.Q."/>
            <person name="Rokhsar D.S."/>
        </authorList>
    </citation>
    <scope>NUCLEOTIDE SEQUENCE [LARGE SCALE GENOMIC DNA]</scope>
    <source>
        <strain evidence="13">CH2 X CH6</strain>
    </source>
</reference>
<dbReference type="PROSITE" id="PS00237">
    <property type="entry name" value="G_PROTEIN_RECEP_F1_1"/>
    <property type="match status" value="1"/>
</dbReference>
<dbReference type="CDD" id="cd14967">
    <property type="entry name" value="7tmA_amine_R-like"/>
    <property type="match status" value="1"/>
</dbReference>
<evidence type="ECO:0000256" key="1">
    <source>
        <dbReference type="ARBA" id="ARBA00004651"/>
    </source>
</evidence>
<feature type="transmembrane region" description="Helical" evidence="10">
    <location>
        <begin position="153"/>
        <end position="176"/>
    </location>
</feature>
<dbReference type="GO" id="GO:0004977">
    <property type="term" value="F:melanocortin receptor activity"/>
    <property type="evidence" value="ECO:0007669"/>
    <property type="project" value="InterPro"/>
</dbReference>
<name>A7SM56_NEMVE</name>
<comment type="similarity">
    <text evidence="9">Belongs to the G-protein coupled receptor 1 family.</text>
</comment>
<keyword evidence="6 10" id="KW-0472">Membrane</keyword>
<dbReference type="PRINTS" id="PR00237">
    <property type="entry name" value="GPCRRHODOPSN"/>
</dbReference>
<dbReference type="PhylomeDB" id="A7SM56"/>
<dbReference type="InterPro" id="IPR000276">
    <property type="entry name" value="GPCR_Rhodpsn"/>
</dbReference>
<dbReference type="PROSITE" id="PS50262">
    <property type="entry name" value="G_PROTEIN_RECEP_F1_2"/>
    <property type="match status" value="1"/>
</dbReference>
<dbReference type="FunCoup" id="A7SM56">
    <property type="interactions" value="176"/>
</dbReference>
<keyword evidence="4 10" id="KW-1133">Transmembrane helix</keyword>
<feature type="transmembrane region" description="Helical" evidence="10">
    <location>
        <begin position="6"/>
        <end position="35"/>
    </location>
</feature>
<feature type="non-terminal residue" evidence="12">
    <location>
        <position position="1"/>
    </location>
</feature>
<comment type="subcellular location">
    <subcellularLocation>
        <location evidence="1">Cell membrane</location>
        <topology evidence="1">Multi-pass membrane protein</topology>
    </subcellularLocation>
</comment>
<dbReference type="InParanoid" id="A7SM56"/>
<keyword evidence="7 9" id="KW-0675">Receptor</keyword>
<feature type="domain" description="G-protein coupled receptors family 1 profile" evidence="11">
    <location>
        <begin position="26"/>
        <end position="267"/>
    </location>
</feature>
<feature type="transmembrane region" description="Helical" evidence="10">
    <location>
        <begin position="47"/>
        <end position="69"/>
    </location>
</feature>
<dbReference type="InterPro" id="IPR017452">
    <property type="entry name" value="GPCR_Rhodpsn_7TM"/>
</dbReference>
<keyword evidence="8 9" id="KW-0807">Transducer</keyword>
<keyword evidence="13" id="KW-1185">Reference proteome</keyword>
<dbReference type="Pfam" id="PF00001">
    <property type="entry name" value="7tm_1"/>
    <property type="match status" value="2"/>
</dbReference>
<dbReference type="GO" id="GO:0004993">
    <property type="term" value="F:G protein-coupled serotonin receptor activity"/>
    <property type="evidence" value="ECO:0000318"/>
    <property type="project" value="GO_Central"/>
</dbReference>
<dbReference type="AlphaFoldDB" id="A7SM56"/>
<proteinExistence type="inferred from homology"/>
<keyword evidence="3 9" id="KW-0812">Transmembrane</keyword>
<evidence type="ECO:0000256" key="3">
    <source>
        <dbReference type="ARBA" id="ARBA00022692"/>
    </source>
</evidence>
<dbReference type="PRINTS" id="PR00534">
    <property type="entry name" value="MCRFAMILY"/>
</dbReference>
<evidence type="ECO:0000256" key="7">
    <source>
        <dbReference type="ARBA" id="ARBA00023170"/>
    </source>
</evidence>
<dbReference type="HOGENOM" id="CLU_009579_11_5_1"/>
<dbReference type="Proteomes" id="UP000001593">
    <property type="component" value="Unassembled WGS sequence"/>
</dbReference>
<dbReference type="GO" id="GO:0007268">
    <property type="term" value="P:chemical synaptic transmission"/>
    <property type="evidence" value="ECO:0000318"/>
    <property type="project" value="GO_Central"/>
</dbReference>
<dbReference type="EMBL" id="DS469705">
    <property type="protein sequence ID" value="EDO35225.1"/>
    <property type="molecule type" value="Genomic_DNA"/>
</dbReference>
<gene>
    <name evidence="12" type="ORF">NEMVEDRAFT_v1g14501</name>
</gene>
<evidence type="ECO:0000313" key="13">
    <source>
        <dbReference type="Proteomes" id="UP000001593"/>
    </source>
</evidence>
<dbReference type="PANTHER" id="PTHR24247">
    <property type="entry name" value="5-HYDROXYTRYPTAMINE RECEPTOR"/>
    <property type="match status" value="1"/>
</dbReference>
<dbReference type="GO" id="GO:0045202">
    <property type="term" value="C:synapse"/>
    <property type="evidence" value="ECO:0007669"/>
    <property type="project" value="GOC"/>
</dbReference>
<evidence type="ECO:0000256" key="9">
    <source>
        <dbReference type="RuleBase" id="RU000688"/>
    </source>
</evidence>
<feature type="transmembrane region" description="Helical" evidence="10">
    <location>
        <begin position="128"/>
        <end position="147"/>
    </location>
</feature>
<dbReference type="STRING" id="45351.A7SM56"/>
<dbReference type="SMART" id="SM01381">
    <property type="entry name" value="7TM_GPCR_Srsx"/>
    <property type="match status" value="1"/>
</dbReference>
<organism evidence="12 13">
    <name type="scientific">Nematostella vectensis</name>
    <name type="common">Starlet sea anemone</name>
    <dbReference type="NCBI Taxonomy" id="45351"/>
    <lineage>
        <taxon>Eukaryota</taxon>
        <taxon>Metazoa</taxon>
        <taxon>Cnidaria</taxon>
        <taxon>Anthozoa</taxon>
        <taxon>Hexacorallia</taxon>
        <taxon>Actiniaria</taxon>
        <taxon>Edwardsiidae</taxon>
        <taxon>Nematostella</taxon>
    </lineage>
</organism>
<dbReference type="GO" id="GO:0030425">
    <property type="term" value="C:dendrite"/>
    <property type="evidence" value="ECO:0000318"/>
    <property type="project" value="GO_Central"/>
</dbReference>
<feature type="non-terminal residue" evidence="12">
    <location>
        <position position="282"/>
    </location>
</feature>
<dbReference type="GO" id="GO:0005886">
    <property type="term" value="C:plasma membrane"/>
    <property type="evidence" value="ECO:0000318"/>
    <property type="project" value="GO_Central"/>
</dbReference>
<keyword evidence="5 9" id="KW-0297">G-protein coupled receptor</keyword>
<keyword evidence="2" id="KW-1003">Cell membrane</keyword>
<sequence>SSSALPAITIISVTILVPTLVISVLGNVLVCIACVASKRLHSYTSVFIVSLATSDILVGVVSVPVWISVQLNGEPSMVTMPTMYMMWLCLDIINGTASIMNLVFISIDRFLAVCHPYLYHNLMSRAKVAMTIVFIWAYAVLIAGLYPTYWRGYAIFVFALAFLVPLLIMIIAYSMIFKVAIAHARSIRAQSLSFNTTANPRATNIIQDLKAARTLSIVIGTFVLCWCPFFILNIITVYCKSCPIWFSVVIAVKILHYGSSAVNPIIYSCMNRSFRAAFKAIL</sequence>
<evidence type="ECO:0000256" key="10">
    <source>
        <dbReference type="SAM" id="Phobius"/>
    </source>
</evidence>
<accession>A7SM56</accession>
<evidence type="ECO:0000256" key="6">
    <source>
        <dbReference type="ARBA" id="ARBA00023136"/>
    </source>
</evidence>
<evidence type="ECO:0000259" key="11">
    <source>
        <dbReference type="PROSITE" id="PS50262"/>
    </source>
</evidence>
<evidence type="ECO:0000256" key="5">
    <source>
        <dbReference type="ARBA" id="ARBA00023040"/>
    </source>
</evidence>
<dbReference type="PANTHER" id="PTHR24247:SF202">
    <property type="entry name" value="5-HYDROXYTRYPTAMINE RECEPTOR 1"/>
    <property type="match status" value="1"/>
</dbReference>
<evidence type="ECO:0000313" key="12">
    <source>
        <dbReference type="EMBL" id="EDO35225.1"/>
    </source>
</evidence>